<dbReference type="GO" id="GO:0032787">
    <property type="term" value="P:monocarboxylic acid metabolic process"/>
    <property type="evidence" value="ECO:0007669"/>
    <property type="project" value="UniProtKB-ARBA"/>
</dbReference>
<dbReference type="InterPro" id="IPR020904">
    <property type="entry name" value="Sc_DH/Rdtase_CS"/>
</dbReference>
<evidence type="ECO:0000256" key="1">
    <source>
        <dbReference type="ARBA" id="ARBA00006484"/>
    </source>
</evidence>
<dbReference type="Proteomes" id="UP000279859">
    <property type="component" value="Unassembled WGS sequence"/>
</dbReference>
<name>A0A3M8KW26_9MICO</name>
<organism evidence="4 5">
    <name type="scientific">Cryobacterium tepidiphilum</name>
    <dbReference type="NCBI Taxonomy" id="2486026"/>
    <lineage>
        <taxon>Bacteria</taxon>
        <taxon>Bacillati</taxon>
        <taxon>Actinomycetota</taxon>
        <taxon>Actinomycetes</taxon>
        <taxon>Micrococcales</taxon>
        <taxon>Microbacteriaceae</taxon>
        <taxon>Cryobacterium</taxon>
    </lineage>
</organism>
<dbReference type="EC" id="1.1.1.47" evidence="4"/>
<comment type="similarity">
    <text evidence="1">Belongs to the short-chain dehydrogenases/reductases (SDR) family.</text>
</comment>
<dbReference type="PANTHER" id="PTHR42879">
    <property type="entry name" value="3-OXOACYL-(ACYL-CARRIER-PROTEIN) REDUCTASE"/>
    <property type="match status" value="1"/>
</dbReference>
<dbReference type="AlphaFoldDB" id="A0A3M8KW26"/>
<gene>
    <name evidence="4" type="ORF">EEJ31_13475</name>
</gene>
<evidence type="ECO:0000313" key="4">
    <source>
        <dbReference type="EMBL" id="RNE56508.1"/>
    </source>
</evidence>
<evidence type="ECO:0000313" key="5">
    <source>
        <dbReference type="Proteomes" id="UP000279859"/>
    </source>
</evidence>
<dbReference type="InterPro" id="IPR036291">
    <property type="entry name" value="NAD(P)-bd_dom_sf"/>
</dbReference>
<feature type="domain" description="Ketoreductase" evidence="3">
    <location>
        <begin position="6"/>
        <end position="191"/>
    </location>
</feature>
<dbReference type="RefSeq" id="WP_123046800.1">
    <property type="nucleotide sequence ID" value="NZ_RDSR01000029.1"/>
</dbReference>
<dbReference type="FunFam" id="3.40.50.720:FF:000084">
    <property type="entry name" value="Short-chain dehydrogenase reductase"/>
    <property type="match status" value="1"/>
</dbReference>
<comment type="caution">
    <text evidence="4">The sequence shown here is derived from an EMBL/GenBank/DDBJ whole genome shotgun (WGS) entry which is preliminary data.</text>
</comment>
<accession>A0A3M8KW26</accession>
<dbReference type="InterPro" id="IPR002347">
    <property type="entry name" value="SDR_fam"/>
</dbReference>
<sequence length="249" mass="25900">MRLEGKRVLITGAAGGIGSALANGMAREGASVALHARRDDAAFGLRDELAASGATVAVVSGDVSSGPAARLLVERAITRLGGLDILVNNAGVMNTTPFLELQDEEWSRVIDTNLSGYFYVGQAAARHMAANGGGSIINVSSTRQVQANPGNTAYASAKGGVAMLTRSMALELAEHGVRVNSIAPGSFVTDLNRHYLEDPDVARSRIARIPAGRFGRTEELVGAVVYLASEEASFTTGASIMIDGGQTLW</sequence>
<dbReference type="EMBL" id="RDSR01000029">
    <property type="protein sequence ID" value="RNE56508.1"/>
    <property type="molecule type" value="Genomic_DNA"/>
</dbReference>
<evidence type="ECO:0000259" key="3">
    <source>
        <dbReference type="SMART" id="SM00822"/>
    </source>
</evidence>
<protein>
    <submittedName>
        <fullName evidence="4">Glucose 1-dehydrogenase</fullName>
        <ecNumber evidence="4">1.1.1.47</ecNumber>
    </submittedName>
</protein>
<dbReference type="PROSITE" id="PS00061">
    <property type="entry name" value="ADH_SHORT"/>
    <property type="match status" value="1"/>
</dbReference>
<dbReference type="InterPro" id="IPR057326">
    <property type="entry name" value="KR_dom"/>
</dbReference>
<dbReference type="Pfam" id="PF13561">
    <property type="entry name" value="adh_short_C2"/>
    <property type="match status" value="1"/>
</dbReference>
<dbReference type="GO" id="GO:0047936">
    <property type="term" value="F:glucose 1-dehydrogenase [NAD(P)+] activity"/>
    <property type="evidence" value="ECO:0007669"/>
    <property type="project" value="UniProtKB-EC"/>
</dbReference>
<evidence type="ECO:0000256" key="2">
    <source>
        <dbReference type="ARBA" id="ARBA00023002"/>
    </source>
</evidence>
<proteinExistence type="inferred from homology"/>
<keyword evidence="5" id="KW-1185">Reference proteome</keyword>
<dbReference type="Gene3D" id="3.40.50.720">
    <property type="entry name" value="NAD(P)-binding Rossmann-like Domain"/>
    <property type="match status" value="1"/>
</dbReference>
<dbReference type="InterPro" id="IPR050259">
    <property type="entry name" value="SDR"/>
</dbReference>
<dbReference type="PRINTS" id="PR00080">
    <property type="entry name" value="SDRFAMILY"/>
</dbReference>
<dbReference type="SUPFAM" id="SSF51735">
    <property type="entry name" value="NAD(P)-binding Rossmann-fold domains"/>
    <property type="match status" value="1"/>
</dbReference>
<dbReference type="PANTHER" id="PTHR42879:SF2">
    <property type="entry name" value="3-OXOACYL-[ACYL-CARRIER-PROTEIN] REDUCTASE FABG"/>
    <property type="match status" value="1"/>
</dbReference>
<dbReference type="PRINTS" id="PR00081">
    <property type="entry name" value="GDHRDH"/>
</dbReference>
<dbReference type="OrthoDB" id="7064009at2"/>
<keyword evidence="2 4" id="KW-0560">Oxidoreductase</keyword>
<dbReference type="SMART" id="SM00822">
    <property type="entry name" value="PKS_KR"/>
    <property type="match status" value="1"/>
</dbReference>
<dbReference type="NCBIfam" id="NF005559">
    <property type="entry name" value="PRK07231.1"/>
    <property type="match status" value="1"/>
</dbReference>
<reference evidence="4 5" key="1">
    <citation type="submission" date="2018-11" db="EMBL/GenBank/DDBJ databases">
        <title>Cryobacterium sp. nov., isolated from rhizosphere soil of lettuce.</title>
        <authorList>
            <person name="Wang Y."/>
        </authorList>
    </citation>
    <scope>NUCLEOTIDE SEQUENCE [LARGE SCALE GENOMIC DNA]</scope>
    <source>
        <strain evidence="4 5">NEAU-85</strain>
    </source>
</reference>